<keyword evidence="3" id="KW-0804">Transcription</keyword>
<evidence type="ECO:0000313" key="7">
    <source>
        <dbReference type="EMBL" id="MFC3003525.1"/>
    </source>
</evidence>
<dbReference type="PANTHER" id="PTHR44688">
    <property type="entry name" value="DNA-BINDING TRANSCRIPTIONAL ACTIVATOR DEVR_DOSR"/>
    <property type="match status" value="1"/>
</dbReference>
<dbReference type="SMART" id="SM00421">
    <property type="entry name" value="HTH_LUXR"/>
    <property type="match status" value="1"/>
</dbReference>
<dbReference type="RefSeq" id="WP_216839982.1">
    <property type="nucleotide sequence ID" value="NZ_JAFNJS010000012.1"/>
</dbReference>
<dbReference type="PROSITE" id="PS50043">
    <property type="entry name" value="HTH_LUXR_2"/>
    <property type="match status" value="1"/>
</dbReference>
<evidence type="ECO:0000259" key="6">
    <source>
        <dbReference type="PROSITE" id="PS50110"/>
    </source>
</evidence>
<keyword evidence="1" id="KW-0805">Transcription regulation</keyword>
<evidence type="ECO:0000256" key="2">
    <source>
        <dbReference type="ARBA" id="ARBA00023125"/>
    </source>
</evidence>
<evidence type="ECO:0000259" key="5">
    <source>
        <dbReference type="PROSITE" id="PS50043"/>
    </source>
</evidence>
<comment type="caution">
    <text evidence="7">The sequence shown here is derived from an EMBL/GenBank/DDBJ whole genome shotgun (WGS) entry which is preliminary data.</text>
</comment>
<keyword evidence="4" id="KW-0597">Phosphoprotein</keyword>
<dbReference type="SMART" id="SM00448">
    <property type="entry name" value="REC"/>
    <property type="match status" value="1"/>
</dbReference>
<feature type="domain" description="Response regulatory" evidence="6">
    <location>
        <begin position="10"/>
        <end position="127"/>
    </location>
</feature>
<name>A0ABV7C5I1_9PROT</name>
<dbReference type="Pfam" id="PF00196">
    <property type="entry name" value="GerE"/>
    <property type="match status" value="1"/>
</dbReference>
<dbReference type="InterPro" id="IPR001789">
    <property type="entry name" value="Sig_transdc_resp-reg_receiver"/>
</dbReference>
<feature type="domain" description="HTH luxR-type" evidence="5">
    <location>
        <begin position="144"/>
        <end position="209"/>
    </location>
</feature>
<dbReference type="PROSITE" id="PS00622">
    <property type="entry name" value="HTH_LUXR_1"/>
    <property type="match status" value="1"/>
</dbReference>
<dbReference type="CDD" id="cd06170">
    <property type="entry name" value="LuxR_C_like"/>
    <property type="match status" value="1"/>
</dbReference>
<dbReference type="Proteomes" id="UP001595420">
    <property type="component" value="Unassembled WGS sequence"/>
</dbReference>
<dbReference type="Pfam" id="PF00072">
    <property type="entry name" value="Response_reg"/>
    <property type="match status" value="1"/>
</dbReference>
<dbReference type="PROSITE" id="PS50110">
    <property type="entry name" value="RESPONSE_REGULATORY"/>
    <property type="match status" value="1"/>
</dbReference>
<gene>
    <name evidence="7" type="ORF">ACFOD3_26765</name>
</gene>
<evidence type="ECO:0000256" key="3">
    <source>
        <dbReference type="ARBA" id="ARBA00023163"/>
    </source>
</evidence>
<keyword evidence="8" id="KW-1185">Reference proteome</keyword>
<dbReference type="EMBL" id="JBHRSB010000012">
    <property type="protein sequence ID" value="MFC3003525.1"/>
    <property type="molecule type" value="Genomic_DNA"/>
</dbReference>
<evidence type="ECO:0000256" key="4">
    <source>
        <dbReference type="PROSITE-ProRule" id="PRU00169"/>
    </source>
</evidence>
<proteinExistence type="predicted"/>
<feature type="modified residue" description="4-aspartylphosphate" evidence="4">
    <location>
        <position position="62"/>
    </location>
</feature>
<protein>
    <submittedName>
        <fullName evidence="7">Response regulator transcription factor</fullName>
    </submittedName>
</protein>
<accession>A0ABV7C5I1</accession>
<keyword evidence="2" id="KW-0238">DNA-binding</keyword>
<evidence type="ECO:0000313" key="8">
    <source>
        <dbReference type="Proteomes" id="UP001595420"/>
    </source>
</evidence>
<organism evidence="7 8">
    <name type="scientific">Falsiroseomonas tokyonensis</name>
    <dbReference type="NCBI Taxonomy" id="430521"/>
    <lineage>
        <taxon>Bacteria</taxon>
        <taxon>Pseudomonadati</taxon>
        <taxon>Pseudomonadota</taxon>
        <taxon>Alphaproteobacteria</taxon>
        <taxon>Acetobacterales</taxon>
        <taxon>Roseomonadaceae</taxon>
        <taxon>Falsiroseomonas</taxon>
    </lineage>
</organism>
<sequence length="228" mass="24760">MVDRTACPLIVHLIDDDADVRWGIETLLSSAGFKTQSWPDAASFLNALPEINQAQIGCVLTDVRMPEMDGLDLLRRLTQLRFARPVLLATGQSDIALAVRAMKAGAFDFIEKPFEENALLTAIAEAFALAGTVRPPPRHDIVDAARRIALLSPREREVLDLAMTGMPSKVIAHELNISPRTVEVHRLRLMARLGVGSLAEAVRLSVLAELGDGGAASRISPPDQEREG</sequence>
<reference evidence="8" key="1">
    <citation type="journal article" date="2019" name="Int. J. Syst. Evol. Microbiol.">
        <title>The Global Catalogue of Microorganisms (GCM) 10K type strain sequencing project: providing services to taxonomists for standard genome sequencing and annotation.</title>
        <authorList>
            <consortium name="The Broad Institute Genomics Platform"/>
            <consortium name="The Broad Institute Genome Sequencing Center for Infectious Disease"/>
            <person name="Wu L."/>
            <person name="Ma J."/>
        </authorList>
    </citation>
    <scope>NUCLEOTIDE SEQUENCE [LARGE SCALE GENOMIC DNA]</scope>
    <source>
        <strain evidence="8">CGMCC 1.16855</strain>
    </source>
</reference>
<dbReference type="InterPro" id="IPR000792">
    <property type="entry name" value="Tscrpt_reg_LuxR_C"/>
</dbReference>
<dbReference type="PANTHER" id="PTHR44688:SF16">
    <property type="entry name" value="DNA-BINDING TRANSCRIPTIONAL ACTIVATOR DEVR_DOSR"/>
    <property type="match status" value="1"/>
</dbReference>
<evidence type="ECO:0000256" key="1">
    <source>
        <dbReference type="ARBA" id="ARBA00023015"/>
    </source>
</evidence>